<dbReference type="EMBL" id="JAJEQC010000005">
    <property type="protein sequence ID" value="MCC2136748.1"/>
    <property type="molecule type" value="Genomic_DNA"/>
</dbReference>
<dbReference type="RefSeq" id="WP_308449127.1">
    <property type="nucleotide sequence ID" value="NZ_JAJEQC010000005.1"/>
</dbReference>
<name>A0AAE3ALG9_9FIRM</name>
<sequence>MKFCDRLNLYIETLGCSAKTLSAVSGISDAAISRYRSGEREPGRDSEQLLRLAQGICAIAAESDYSPGFSEGEVLCTLRASLHTEKSDFDSAVQNLKNLLTAFGISYAELSRAMNFDASYLSRVCSGQRKPANTEEFITQVCRYVTRRCLKNDQKEALCALVGTSAEQPTKPEHYTALLMEWLCTAKQRDAESVSKFLAHLDTFDLNEYIEAIHFEEIKVPSLPFRLPASRNYYGIEEMKQGELDFFKATALSKSAAPVFMCSDMPMADMAEDLDFGKKWMFGIAVALRKGLHLDIIHNIDRPFEEMMLGLESWIPIYMTGQVSPYYLKGVQNTVYCHFHYVSGAAALTGECINGFHEDGHYHFTNNREEVQHSRRIADHLLQKAQPLMEIYKAPQADLFRAFLKNDAATVGARQNILSAPPLYTMPEDLLGRILKRSGMSTADAESINATLKQQTENIEQILTVNTVIDELPHVSEEAFRASPLTLSLSNAFIENTVTYTYEEYTAHLKATKIFAEQHLNYTVRFAEKPAFRNIQIQIHENEWVMLSKSKAPAIHFVIRHSKMLSAFQNMILPYVED</sequence>
<dbReference type="CDD" id="cd00093">
    <property type="entry name" value="HTH_XRE"/>
    <property type="match status" value="2"/>
</dbReference>
<comment type="caution">
    <text evidence="1">The sequence shown here is derived from an EMBL/GenBank/DDBJ whole genome shotgun (WGS) entry which is preliminary data.</text>
</comment>
<protein>
    <submittedName>
        <fullName evidence="1">Helix-turn-helix transcriptional regulator</fullName>
    </submittedName>
</protein>
<dbReference type="AlphaFoldDB" id="A0AAE3ALG9"/>
<gene>
    <name evidence="1" type="ORF">LKD31_06925</name>
</gene>
<keyword evidence="2" id="KW-1185">Reference proteome</keyword>
<accession>A0AAE3ALG9</accession>
<dbReference type="InterPro" id="IPR001387">
    <property type="entry name" value="Cro/C1-type_HTH"/>
</dbReference>
<evidence type="ECO:0000313" key="2">
    <source>
        <dbReference type="Proteomes" id="UP001199424"/>
    </source>
</evidence>
<proteinExistence type="predicted"/>
<reference evidence="1" key="1">
    <citation type="submission" date="2021-10" db="EMBL/GenBank/DDBJ databases">
        <title>Anaerobic single-cell dispensing facilitates the cultivation of human gut bacteria.</title>
        <authorList>
            <person name="Afrizal A."/>
        </authorList>
    </citation>
    <scope>NUCLEOTIDE SEQUENCE</scope>
    <source>
        <strain evidence="1">CLA-AA-H250</strain>
    </source>
</reference>
<evidence type="ECO:0000313" key="1">
    <source>
        <dbReference type="EMBL" id="MCC2136748.1"/>
    </source>
</evidence>
<organism evidence="1 2">
    <name type="scientific">Hominenteromicrobium mulieris</name>
    <dbReference type="NCBI Taxonomy" id="2885357"/>
    <lineage>
        <taxon>Bacteria</taxon>
        <taxon>Bacillati</taxon>
        <taxon>Bacillota</taxon>
        <taxon>Clostridia</taxon>
        <taxon>Eubacteriales</taxon>
        <taxon>Oscillospiraceae</taxon>
        <taxon>Hominenteromicrobium</taxon>
    </lineage>
</organism>
<dbReference type="Proteomes" id="UP001199424">
    <property type="component" value="Unassembled WGS sequence"/>
</dbReference>